<reference evidence="1 2" key="1">
    <citation type="submission" date="2020-08" db="EMBL/GenBank/DDBJ databases">
        <title>A Genomic Blueprint of the Chicken Gut Microbiome.</title>
        <authorList>
            <person name="Gilroy R."/>
            <person name="Ravi A."/>
            <person name="Getino M."/>
            <person name="Pursley I."/>
            <person name="Horton D.L."/>
            <person name="Alikhan N.-F."/>
            <person name="Baker D."/>
            <person name="Gharbi K."/>
            <person name="Hall N."/>
            <person name="Watson M."/>
            <person name="Adriaenssens E.M."/>
            <person name="Foster-Nyarko E."/>
            <person name="Jarju S."/>
            <person name="Secka A."/>
            <person name="Antonio M."/>
            <person name="Oren A."/>
            <person name="Chaudhuri R."/>
            <person name="La Ragione R.M."/>
            <person name="Hildebrand F."/>
            <person name="Pallen M.J."/>
        </authorList>
    </citation>
    <scope>NUCLEOTIDE SEQUENCE [LARGE SCALE GENOMIC DNA]</scope>
    <source>
        <strain evidence="1 2">N37</strain>
    </source>
</reference>
<dbReference type="Proteomes" id="UP000627166">
    <property type="component" value="Unassembled WGS sequence"/>
</dbReference>
<sequence>MRKYNEYKQKTGQSSYKINLHMPDGQVFEALFAQSDFKGLQTDPQSILGKWILNVLGITHPVRERYDKPAEHIVTMKLLQQIGYDSVKLWHEDPNNLREVWIDFAEYGSFERFMKDED</sequence>
<name>A0ABR8YVE3_9CLOT</name>
<evidence type="ECO:0000313" key="2">
    <source>
        <dbReference type="Proteomes" id="UP000627166"/>
    </source>
</evidence>
<gene>
    <name evidence="1" type="ORF">H9637_14650</name>
</gene>
<dbReference type="EMBL" id="JACSQB010000120">
    <property type="protein sequence ID" value="MBD8048261.1"/>
    <property type="molecule type" value="Genomic_DNA"/>
</dbReference>
<proteinExistence type="predicted"/>
<organism evidence="1 2">
    <name type="scientific">Clostridium faecium</name>
    <dbReference type="NCBI Taxonomy" id="2762223"/>
    <lineage>
        <taxon>Bacteria</taxon>
        <taxon>Bacillati</taxon>
        <taxon>Bacillota</taxon>
        <taxon>Clostridia</taxon>
        <taxon>Eubacteriales</taxon>
        <taxon>Clostridiaceae</taxon>
        <taxon>Clostridium</taxon>
    </lineage>
</organism>
<evidence type="ECO:0000313" key="1">
    <source>
        <dbReference type="EMBL" id="MBD8048261.1"/>
    </source>
</evidence>
<protein>
    <submittedName>
        <fullName evidence="1">Uncharacterized protein</fullName>
    </submittedName>
</protein>
<keyword evidence="2" id="KW-1185">Reference proteome</keyword>
<accession>A0ABR8YVE3</accession>
<comment type="caution">
    <text evidence="1">The sequence shown here is derived from an EMBL/GenBank/DDBJ whole genome shotgun (WGS) entry which is preliminary data.</text>
</comment>